<evidence type="ECO:0000259" key="6">
    <source>
        <dbReference type="SMART" id="SM00562"/>
    </source>
</evidence>
<dbReference type="EC" id="2.7.4.6" evidence="3"/>
<dbReference type="PANTHER" id="PTHR11349">
    <property type="entry name" value="NUCLEOSIDE DIPHOSPHATE KINASE"/>
    <property type="match status" value="1"/>
</dbReference>
<dbReference type="InterPro" id="IPR034907">
    <property type="entry name" value="NDK-like_dom"/>
</dbReference>
<reference evidence="7" key="1">
    <citation type="journal article" date="2014" name="Front. Microbiol.">
        <title>High frequency of phylogenetically diverse reductive dehalogenase-homologous genes in deep subseafloor sedimentary metagenomes.</title>
        <authorList>
            <person name="Kawai M."/>
            <person name="Futagami T."/>
            <person name="Toyoda A."/>
            <person name="Takaki Y."/>
            <person name="Nishi S."/>
            <person name="Hori S."/>
            <person name="Arai W."/>
            <person name="Tsubouchi T."/>
            <person name="Morono Y."/>
            <person name="Uchiyama I."/>
            <person name="Ito T."/>
            <person name="Fujiyama A."/>
            <person name="Inagaki F."/>
            <person name="Takami H."/>
        </authorList>
    </citation>
    <scope>NUCLEOTIDE SEQUENCE</scope>
    <source>
        <strain evidence="7">Expedition CK06-06</strain>
    </source>
</reference>
<evidence type="ECO:0000313" key="7">
    <source>
        <dbReference type="EMBL" id="GAF78679.1"/>
    </source>
</evidence>
<dbReference type="AlphaFoldDB" id="X0SCC8"/>
<dbReference type="SUPFAM" id="SSF54919">
    <property type="entry name" value="Nucleoside diphosphate kinase, NDK"/>
    <property type="match status" value="1"/>
</dbReference>
<accession>X0SCC8</accession>
<comment type="caution">
    <text evidence="7">The sequence shown here is derived from an EMBL/GenBank/DDBJ whole genome shotgun (WGS) entry which is preliminary data.</text>
</comment>
<proteinExistence type="inferred from homology"/>
<protein>
    <recommendedName>
        <fullName evidence="3">nucleoside-diphosphate kinase</fullName>
        <ecNumber evidence="3">2.7.4.6</ecNumber>
    </recommendedName>
</protein>
<dbReference type="InterPro" id="IPR036850">
    <property type="entry name" value="NDK-like_dom_sf"/>
</dbReference>
<dbReference type="Gene3D" id="3.30.70.141">
    <property type="entry name" value="Nucleoside diphosphate kinase-like domain"/>
    <property type="match status" value="1"/>
</dbReference>
<dbReference type="PROSITE" id="PS51374">
    <property type="entry name" value="NDPK_LIKE"/>
    <property type="match status" value="1"/>
</dbReference>
<dbReference type="GO" id="GO:0004550">
    <property type="term" value="F:nucleoside diphosphate kinase activity"/>
    <property type="evidence" value="ECO:0007669"/>
    <property type="project" value="UniProtKB-EC"/>
</dbReference>
<evidence type="ECO:0000256" key="5">
    <source>
        <dbReference type="ARBA" id="ARBA00022777"/>
    </source>
</evidence>
<comment type="similarity">
    <text evidence="2">Belongs to the NDK family.</text>
</comment>
<keyword evidence="5" id="KW-0418">Kinase</keyword>
<evidence type="ECO:0000256" key="2">
    <source>
        <dbReference type="ARBA" id="ARBA00008142"/>
    </source>
</evidence>
<dbReference type="EMBL" id="BARS01005787">
    <property type="protein sequence ID" value="GAF78679.1"/>
    <property type="molecule type" value="Genomic_DNA"/>
</dbReference>
<dbReference type="SMART" id="SM00562">
    <property type="entry name" value="NDK"/>
    <property type="match status" value="1"/>
</dbReference>
<dbReference type="Pfam" id="PF00334">
    <property type="entry name" value="NDK"/>
    <property type="match status" value="2"/>
</dbReference>
<evidence type="ECO:0000256" key="1">
    <source>
        <dbReference type="ARBA" id="ARBA00001946"/>
    </source>
</evidence>
<gene>
    <name evidence="7" type="ORF">S01H1_11351</name>
</gene>
<keyword evidence="4" id="KW-0808">Transferase</keyword>
<comment type="cofactor">
    <cofactor evidence="1">
        <name>Mg(2+)</name>
        <dbReference type="ChEBI" id="CHEBI:18420"/>
    </cofactor>
</comment>
<organism evidence="7">
    <name type="scientific">marine sediment metagenome</name>
    <dbReference type="NCBI Taxonomy" id="412755"/>
    <lineage>
        <taxon>unclassified sequences</taxon>
        <taxon>metagenomes</taxon>
        <taxon>ecological metagenomes</taxon>
    </lineage>
</organism>
<sequence length="182" mass="20355">MEKTLVLIKPDAFKRGLVGEIISRFERVGLRLEEMKIVNAATEIVGKHYPDDKNWIRSVGKKTVDAHKKYDLNIAEDLGTDDALEVGTLVRKWLIRQITSGPIIAIILSGNHAIEVVRKIVGNTVPLFAELGTIRGDFSIDSPDLSTKEKRALQNLVHASASIEEAKREISLWFEKVENLLS</sequence>
<feature type="domain" description="Nucleoside diphosphate kinase-like" evidence="6">
    <location>
        <begin position="1"/>
        <end position="181"/>
    </location>
</feature>
<name>X0SCC8_9ZZZZ</name>
<evidence type="ECO:0000256" key="4">
    <source>
        <dbReference type="ARBA" id="ARBA00022679"/>
    </source>
</evidence>
<evidence type="ECO:0000256" key="3">
    <source>
        <dbReference type="ARBA" id="ARBA00012966"/>
    </source>
</evidence>